<dbReference type="RefSeq" id="XP_024330545.1">
    <property type="nucleotide sequence ID" value="XM_024475664.1"/>
</dbReference>
<name>A0A0F9WP90_9MICR</name>
<gene>
    <name evidence="1" type="ORF">AAJ76_440004381</name>
</gene>
<dbReference type="VEuPathDB" id="MicrosporidiaDB:AAJ76_440004381"/>
<organism evidence="1 2">
    <name type="scientific">Vairimorpha ceranae</name>
    <dbReference type="NCBI Taxonomy" id="40302"/>
    <lineage>
        <taxon>Eukaryota</taxon>
        <taxon>Fungi</taxon>
        <taxon>Fungi incertae sedis</taxon>
        <taxon>Microsporidia</taxon>
        <taxon>Nosematidae</taxon>
        <taxon>Vairimorpha</taxon>
    </lineage>
</organism>
<evidence type="ECO:0000313" key="2">
    <source>
        <dbReference type="Proteomes" id="UP000034350"/>
    </source>
</evidence>
<dbReference type="EMBL" id="JPQZ01000044">
    <property type="protein sequence ID" value="KKO74803.1"/>
    <property type="molecule type" value="Genomic_DNA"/>
</dbReference>
<dbReference type="GeneID" id="36320611"/>
<reference evidence="1 2" key="1">
    <citation type="journal article" date="2015" name="Environ. Microbiol.">
        <title>Genome analyses suggest the presence of polyploidy and recent human-driven expansions in eight global populations of the honeybee pathogen Nosema ceranae.</title>
        <authorList>
            <person name="Pelin A."/>
            <person name="Selman M."/>
            <person name="Aris-Brosou S."/>
            <person name="Farinelli L."/>
            <person name="Corradi N."/>
        </authorList>
    </citation>
    <scope>NUCLEOTIDE SEQUENCE [LARGE SCALE GENOMIC DNA]</scope>
    <source>
        <strain evidence="1 2">PA08 1199</strain>
    </source>
</reference>
<dbReference type="AlphaFoldDB" id="A0A0F9WP90"/>
<accession>A0A0F9WP90</accession>
<comment type="caution">
    <text evidence="1">The sequence shown here is derived from an EMBL/GenBank/DDBJ whole genome shotgun (WGS) entry which is preliminary data.</text>
</comment>
<sequence length="82" mass="9897">MERTTTNIGYSKKNLKKYKNNKIIYFLLETNFRFGYLTRGYNKKEDFFMKHFCCYISLSNRLNAIISIVRRIAVAILFYSFL</sequence>
<evidence type="ECO:0000313" key="1">
    <source>
        <dbReference type="EMBL" id="KKO74803.1"/>
    </source>
</evidence>
<dbReference type="Proteomes" id="UP000034350">
    <property type="component" value="Unassembled WGS sequence"/>
</dbReference>
<keyword evidence="2" id="KW-1185">Reference proteome</keyword>
<protein>
    <submittedName>
        <fullName evidence="1">Uncharacterized protein</fullName>
    </submittedName>
</protein>
<proteinExistence type="predicted"/>